<dbReference type="InterPro" id="IPR014719">
    <property type="entry name" value="Ribosomal_bL12_C/ClpS-like"/>
</dbReference>
<dbReference type="GO" id="GO:0006508">
    <property type="term" value="P:proteolysis"/>
    <property type="evidence" value="ECO:0007669"/>
    <property type="project" value="UniProtKB-UniRule"/>
</dbReference>
<gene>
    <name evidence="1" type="primary">clpS</name>
    <name evidence="4" type="ORF">PMA3_19590</name>
</gene>
<dbReference type="OrthoDB" id="9796121at2"/>
<accession>A0A191YWS5</accession>
<dbReference type="HAMAP" id="MF_00302">
    <property type="entry name" value="ClpS"/>
    <property type="match status" value="1"/>
</dbReference>
<organism evidence="4 5">
    <name type="scientific">Pseudomonas silesiensis</name>
    <dbReference type="NCBI Taxonomy" id="1853130"/>
    <lineage>
        <taxon>Bacteria</taxon>
        <taxon>Pseudomonadati</taxon>
        <taxon>Pseudomonadota</taxon>
        <taxon>Gammaproteobacteria</taxon>
        <taxon>Pseudomonadales</taxon>
        <taxon>Pseudomonadaceae</taxon>
        <taxon>Pseudomonas</taxon>
    </lineage>
</organism>
<dbReference type="GO" id="GO:0008233">
    <property type="term" value="F:peptidase activity"/>
    <property type="evidence" value="ECO:0007669"/>
    <property type="project" value="UniProtKB-KW"/>
</dbReference>
<evidence type="ECO:0000259" key="3">
    <source>
        <dbReference type="Pfam" id="PF02617"/>
    </source>
</evidence>
<dbReference type="FunFam" id="3.30.1390.10:FF:000002">
    <property type="entry name" value="ATP-dependent Clp protease adapter protein ClpS"/>
    <property type="match status" value="1"/>
</dbReference>
<sequence length="127" mass="14420">MHAISQIRLTFNQDRPTLQTDRPEEHDDDSAGIAVQEAKPALQAPPMYKVVLFNDDYTPMDFVVEVLEVFFNLNRELATKVMLAVHTEGRAVCGVFTRDIAETKAMQVNQYARESQHPLLCEIEKDG</sequence>
<dbReference type="PANTHER" id="PTHR33473:SF19">
    <property type="entry name" value="ATP-DEPENDENT CLP PROTEASE ADAPTER PROTEIN CLPS"/>
    <property type="match status" value="1"/>
</dbReference>
<proteinExistence type="inferred from homology"/>
<dbReference type="AlphaFoldDB" id="A0A191YWS5"/>
<dbReference type="InterPro" id="IPR003769">
    <property type="entry name" value="ClpS_core"/>
</dbReference>
<evidence type="ECO:0000256" key="2">
    <source>
        <dbReference type="SAM" id="MobiDB-lite"/>
    </source>
</evidence>
<dbReference type="Pfam" id="PF02617">
    <property type="entry name" value="ClpS"/>
    <property type="match status" value="1"/>
</dbReference>
<keyword evidence="4" id="KW-0645">Protease</keyword>
<comment type="function">
    <text evidence="1">Involved in the modulation of the specificity of the ClpAP-mediated ATP-dependent protein degradation.</text>
</comment>
<evidence type="ECO:0000256" key="1">
    <source>
        <dbReference type="HAMAP-Rule" id="MF_00302"/>
    </source>
</evidence>
<dbReference type="EMBL" id="CP014870">
    <property type="protein sequence ID" value="ANJ57228.1"/>
    <property type="molecule type" value="Genomic_DNA"/>
</dbReference>
<dbReference type="STRING" id="1853130.PMA3_19590"/>
<dbReference type="InterPro" id="IPR022935">
    <property type="entry name" value="ClpS"/>
</dbReference>
<dbReference type="NCBIfam" id="NF000672">
    <property type="entry name" value="PRK00033.1-5"/>
    <property type="match status" value="1"/>
</dbReference>
<name>A0A191YWS5_9PSED</name>
<dbReference type="Gene3D" id="3.30.1390.10">
    <property type="match status" value="1"/>
</dbReference>
<evidence type="ECO:0000313" key="4">
    <source>
        <dbReference type="EMBL" id="ANJ57228.1"/>
    </source>
</evidence>
<feature type="domain" description="Adaptor protein ClpS core" evidence="3">
    <location>
        <begin position="44"/>
        <end position="122"/>
    </location>
</feature>
<reference evidence="4 5" key="1">
    <citation type="journal article" date="2018" name="Syst. Appl. Microbiol.">
        <title>Pseudomonas silesiensis sp. nov. strain A3T isolated from a biological pesticide sewage treatment plant and analysis of the complete genome sequence.</title>
        <authorList>
            <person name="Kaminski M.A."/>
            <person name="Furmanczyk E.M."/>
            <person name="Sobczak A."/>
            <person name="Dziembowski A."/>
            <person name="Lipinski L."/>
        </authorList>
    </citation>
    <scope>NUCLEOTIDE SEQUENCE [LARGE SCALE GENOMIC DNA]</scope>
    <source>
        <strain evidence="4 5">A3</strain>
    </source>
</reference>
<feature type="compositionally biased region" description="Polar residues" evidence="2">
    <location>
        <begin position="9"/>
        <end position="20"/>
    </location>
</feature>
<evidence type="ECO:0000313" key="5">
    <source>
        <dbReference type="Proteomes" id="UP000078354"/>
    </source>
</evidence>
<dbReference type="PANTHER" id="PTHR33473">
    <property type="entry name" value="ATP-DEPENDENT CLP PROTEASE ADAPTER PROTEIN CLPS1, CHLOROPLASTIC"/>
    <property type="match status" value="1"/>
</dbReference>
<protein>
    <recommendedName>
        <fullName evidence="1">ATP-dependent Clp protease adapter protein ClpS</fullName>
    </recommendedName>
</protein>
<dbReference type="SUPFAM" id="SSF54736">
    <property type="entry name" value="ClpS-like"/>
    <property type="match status" value="1"/>
</dbReference>
<keyword evidence="5" id="KW-1185">Reference proteome</keyword>
<dbReference type="GO" id="GO:0030163">
    <property type="term" value="P:protein catabolic process"/>
    <property type="evidence" value="ECO:0007669"/>
    <property type="project" value="InterPro"/>
</dbReference>
<dbReference type="KEGG" id="psil:PMA3_19590"/>
<feature type="region of interest" description="Disordered" evidence="2">
    <location>
        <begin position="9"/>
        <end position="30"/>
    </location>
</feature>
<comment type="similarity">
    <text evidence="1">Belongs to the ClpS family.</text>
</comment>
<comment type="subunit">
    <text evidence="1">Binds to the N-terminal domain of the chaperone ClpA.</text>
</comment>
<dbReference type="RefSeq" id="WP_064678733.1">
    <property type="nucleotide sequence ID" value="NZ_CAXAOT010000029.1"/>
</dbReference>
<dbReference type="NCBIfam" id="NF000669">
    <property type="entry name" value="PRK00033.1-2"/>
    <property type="match status" value="1"/>
</dbReference>
<keyword evidence="4" id="KW-0378">Hydrolase</keyword>
<dbReference type="Proteomes" id="UP000078354">
    <property type="component" value="Chromosome"/>
</dbReference>